<dbReference type="RefSeq" id="XP_033165634.1">
    <property type="nucleotide sequence ID" value="XM_033309743.1"/>
</dbReference>
<evidence type="ECO:0000256" key="5">
    <source>
        <dbReference type="ARBA" id="ARBA00022729"/>
    </source>
</evidence>
<dbReference type="GO" id="GO:0005615">
    <property type="term" value="C:extracellular space"/>
    <property type="evidence" value="ECO:0007669"/>
    <property type="project" value="UniProtKB-ARBA"/>
</dbReference>
<keyword evidence="7" id="KW-1185">Reference proteome</keyword>
<comment type="similarity">
    <text evidence="2">Belongs to the Turandot family.</text>
</comment>
<dbReference type="Proteomes" id="UP000515162">
    <property type="component" value="Chromosome 3R"/>
</dbReference>
<dbReference type="AlphaFoldDB" id="A0A6P8KNX2"/>
<dbReference type="GO" id="GO:0045087">
    <property type="term" value="P:innate immune response"/>
    <property type="evidence" value="ECO:0007669"/>
    <property type="project" value="UniProtKB-KW"/>
</dbReference>
<dbReference type="Pfam" id="PF07240">
    <property type="entry name" value="Turandot"/>
    <property type="match status" value="1"/>
</dbReference>
<evidence type="ECO:0000313" key="8">
    <source>
        <dbReference type="RefSeq" id="XP_033165634.1"/>
    </source>
</evidence>
<dbReference type="GO" id="GO:0034605">
    <property type="term" value="P:cellular response to heat"/>
    <property type="evidence" value="ECO:0007669"/>
    <property type="project" value="UniProtKB-ARBA"/>
</dbReference>
<gene>
    <name evidence="8" type="primary">LOC117144522</name>
</gene>
<evidence type="ECO:0000256" key="3">
    <source>
        <dbReference type="ARBA" id="ARBA00022525"/>
    </source>
</evidence>
<protein>
    <submittedName>
        <fullName evidence="8">Protein Turandot Z</fullName>
    </submittedName>
</protein>
<dbReference type="GeneID" id="117144522"/>
<reference evidence="8" key="1">
    <citation type="submission" date="2025-08" db="UniProtKB">
        <authorList>
            <consortium name="RefSeq"/>
        </authorList>
    </citation>
    <scope>IDENTIFICATION</scope>
    <source>
        <strain evidence="8">Mau12</strain>
        <tissue evidence="8">Whole Body</tissue>
    </source>
</reference>
<accession>A0A6P8KNX2</accession>
<proteinExistence type="inferred from homology"/>
<keyword evidence="5" id="KW-0732">Signal</keyword>
<keyword evidence="6" id="KW-0391">Immunity</keyword>
<sequence length="171" mass="19248">MAAYKRKVVHVWIYQFTIQAQVKMFFAIRLSFVLAVLFCLTGNGSARMLDADRNRLQQLQIRSQQSADANTQVDIAYEVIGIYDKYKGKRGSNVLREAQLNSQVNDFKRKTMVIDGVPAQGGVWGILGAIKKAADAVPDNVKKDAENFVKSSTKVLVRGIYDYLMGKMKQH</sequence>
<evidence type="ECO:0000313" key="7">
    <source>
        <dbReference type="Proteomes" id="UP000515162"/>
    </source>
</evidence>
<evidence type="ECO:0000256" key="6">
    <source>
        <dbReference type="ARBA" id="ARBA00022859"/>
    </source>
</evidence>
<comment type="subcellular location">
    <subcellularLocation>
        <location evidence="1">Secreted</location>
    </subcellularLocation>
</comment>
<dbReference type="InterPro" id="IPR010825">
    <property type="entry name" value="Turandot"/>
</dbReference>
<keyword evidence="4" id="KW-0399">Innate immunity</keyword>
<name>A0A6P8KNX2_DROMA</name>
<evidence type="ECO:0000256" key="4">
    <source>
        <dbReference type="ARBA" id="ARBA00022588"/>
    </source>
</evidence>
<keyword evidence="3" id="KW-0964">Secreted</keyword>
<organism evidence="7 8">
    <name type="scientific">Drosophila mauritiana</name>
    <name type="common">Fruit fly</name>
    <dbReference type="NCBI Taxonomy" id="7226"/>
    <lineage>
        <taxon>Eukaryota</taxon>
        <taxon>Metazoa</taxon>
        <taxon>Ecdysozoa</taxon>
        <taxon>Arthropoda</taxon>
        <taxon>Hexapoda</taxon>
        <taxon>Insecta</taxon>
        <taxon>Pterygota</taxon>
        <taxon>Neoptera</taxon>
        <taxon>Endopterygota</taxon>
        <taxon>Diptera</taxon>
        <taxon>Brachycera</taxon>
        <taxon>Muscomorpha</taxon>
        <taxon>Ephydroidea</taxon>
        <taxon>Drosophilidae</taxon>
        <taxon>Drosophila</taxon>
        <taxon>Sophophora</taxon>
    </lineage>
</organism>
<dbReference type="GO" id="GO:0009617">
    <property type="term" value="P:response to bacterium"/>
    <property type="evidence" value="ECO:0007669"/>
    <property type="project" value="UniProtKB-ARBA"/>
</dbReference>
<evidence type="ECO:0000256" key="2">
    <source>
        <dbReference type="ARBA" id="ARBA00010249"/>
    </source>
</evidence>
<evidence type="ECO:0000256" key="1">
    <source>
        <dbReference type="ARBA" id="ARBA00004613"/>
    </source>
</evidence>